<dbReference type="PROSITE" id="PS50106">
    <property type="entry name" value="PDZ"/>
    <property type="match status" value="1"/>
</dbReference>
<reference evidence="2" key="3">
    <citation type="submission" date="2025-09" db="UniProtKB">
        <authorList>
            <consortium name="Ensembl"/>
        </authorList>
    </citation>
    <scope>IDENTIFICATION</scope>
</reference>
<dbReference type="GO" id="GO:0005912">
    <property type="term" value="C:adherens junction"/>
    <property type="evidence" value="ECO:0007669"/>
    <property type="project" value="TreeGrafter"/>
</dbReference>
<dbReference type="Pfam" id="PF00595">
    <property type="entry name" value="PDZ"/>
    <property type="match status" value="1"/>
</dbReference>
<dbReference type="Proteomes" id="UP000007303">
    <property type="component" value="Unassembled WGS sequence"/>
</dbReference>
<dbReference type="GeneTree" id="ENSGT00940000155586"/>
<dbReference type="GO" id="GO:0035091">
    <property type="term" value="F:phosphatidylinositol binding"/>
    <property type="evidence" value="ECO:0007669"/>
    <property type="project" value="TreeGrafter"/>
</dbReference>
<dbReference type="GO" id="GO:0051660">
    <property type="term" value="P:establishment of centrosome localization"/>
    <property type="evidence" value="ECO:0007669"/>
    <property type="project" value="TreeGrafter"/>
</dbReference>
<dbReference type="Gene3D" id="2.30.42.10">
    <property type="match status" value="1"/>
</dbReference>
<dbReference type="PANTHER" id="PTHR16484">
    <property type="entry name" value="PARTITIONING DEFECTIVE 3 RELATED"/>
    <property type="match status" value="1"/>
</dbReference>
<dbReference type="InterPro" id="IPR001478">
    <property type="entry name" value="PDZ"/>
</dbReference>
<dbReference type="AlphaFoldDB" id="H3C1A6"/>
<dbReference type="GO" id="GO:0030010">
    <property type="term" value="P:establishment of cell polarity"/>
    <property type="evidence" value="ECO:0007669"/>
    <property type="project" value="TreeGrafter"/>
</dbReference>
<dbReference type="GO" id="GO:0016324">
    <property type="term" value="C:apical plasma membrane"/>
    <property type="evidence" value="ECO:0007669"/>
    <property type="project" value="TreeGrafter"/>
</dbReference>
<dbReference type="InterPro" id="IPR052213">
    <property type="entry name" value="PAR3"/>
</dbReference>
<dbReference type="GO" id="GO:0043296">
    <property type="term" value="C:apical junction complex"/>
    <property type="evidence" value="ECO:0007669"/>
    <property type="project" value="TreeGrafter"/>
</dbReference>
<dbReference type="InterPro" id="IPR036034">
    <property type="entry name" value="PDZ_sf"/>
</dbReference>
<protein>
    <recommendedName>
        <fullName evidence="1">PDZ domain-containing protein</fullName>
    </recommendedName>
</protein>
<dbReference type="SUPFAM" id="SSF50156">
    <property type="entry name" value="PDZ domain-like"/>
    <property type="match status" value="1"/>
</dbReference>
<sequence>MFCFIQSEDSDCSTVTPSSGCGFSGQQRETDSQIGNYCLVLTSSPLWASGWCPVAAGDSLLLVQTAPLMTISQVHFLYNMFVSSAVYFYSSIAILKVEEKKFDDSILPDRQMVLSLILKANMVSRDLFIMNEKQHILVHDNFLAAVPEDKVYSLLRCLGQVEVLSIKALIRGKTSLKSLVGMEFRRLVVGLDPVMFEVSSGRPRKPSRGRSGLDGVTDNCSTLAAMSISMICCTSVKGSSATILAANLLLVSSERHLFHCEEVINIFWRSNKISSFFLQNYRTGDYLVHCGHSAQERNDAHARSAGQHSGLAHFHDSIRPRMYKTVTLKRGSTGLGFSIVGGFGSPHGDLPIYIKTIFNKGAAIEDGRLKCGDQIIAVNGHCLEGMTHAEAVDILKKTKSTIILTVLS</sequence>
<dbReference type="STRING" id="99883.ENSTNIP00000002022"/>
<dbReference type="InParanoid" id="H3C1A6"/>
<dbReference type="PANTHER" id="PTHR16484:SF17">
    <property type="entry name" value="BAZOOKA, ISOFORM B"/>
    <property type="match status" value="1"/>
</dbReference>
<organism evidence="2 3">
    <name type="scientific">Tetraodon nigroviridis</name>
    <name type="common">Spotted green pufferfish</name>
    <name type="synonym">Chelonodon nigroviridis</name>
    <dbReference type="NCBI Taxonomy" id="99883"/>
    <lineage>
        <taxon>Eukaryota</taxon>
        <taxon>Metazoa</taxon>
        <taxon>Chordata</taxon>
        <taxon>Craniata</taxon>
        <taxon>Vertebrata</taxon>
        <taxon>Euteleostomi</taxon>
        <taxon>Actinopterygii</taxon>
        <taxon>Neopterygii</taxon>
        <taxon>Teleostei</taxon>
        <taxon>Neoteleostei</taxon>
        <taxon>Acanthomorphata</taxon>
        <taxon>Eupercaria</taxon>
        <taxon>Tetraodontiformes</taxon>
        <taxon>Tetradontoidea</taxon>
        <taxon>Tetraodontidae</taxon>
        <taxon>Tetraodon</taxon>
    </lineage>
</organism>
<reference evidence="2" key="2">
    <citation type="submission" date="2025-08" db="UniProtKB">
        <authorList>
            <consortium name="Ensembl"/>
        </authorList>
    </citation>
    <scope>IDENTIFICATION</scope>
</reference>
<feature type="domain" description="PDZ" evidence="1">
    <location>
        <begin position="325"/>
        <end position="408"/>
    </location>
</feature>
<dbReference type="CDD" id="cd06676">
    <property type="entry name" value="PDZ13_MUPP1-like"/>
    <property type="match status" value="1"/>
</dbReference>
<dbReference type="HOGENOM" id="CLU_674336_0_0_1"/>
<keyword evidence="3" id="KW-1185">Reference proteome</keyword>
<evidence type="ECO:0000259" key="1">
    <source>
        <dbReference type="PROSITE" id="PS50106"/>
    </source>
</evidence>
<dbReference type="GO" id="GO:0045197">
    <property type="term" value="P:establishment or maintenance of epithelial cell apical/basal polarity"/>
    <property type="evidence" value="ECO:0007669"/>
    <property type="project" value="TreeGrafter"/>
</dbReference>
<dbReference type="GO" id="GO:0000226">
    <property type="term" value="P:microtubule cytoskeleton organization"/>
    <property type="evidence" value="ECO:0007669"/>
    <property type="project" value="TreeGrafter"/>
</dbReference>
<evidence type="ECO:0000313" key="3">
    <source>
        <dbReference type="Proteomes" id="UP000007303"/>
    </source>
</evidence>
<dbReference type="GO" id="GO:0008104">
    <property type="term" value="P:intracellular protein localization"/>
    <property type="evidence" value="ECO:0007669"/>
    <property type="project" value="TreeGrafter"/>
</dbReference>
<reference evidence="3" key="1">
    <citation type="journal article" date="2004" name="Nature">
        <title>Genome duplication in the teleost fish Tetraodon nigroviridis reveals the early vertebrate proto-karyotype.</title>
        <authorList>
            <person name="Jaillon O."/>
            <person name="Aury J.-M."/>
            <person name="Brunet F."/>
            <person name="Petit J.-L."/>
            <person name="Stange-Thomann N."/>
            <person name="Mauceli E."/>
            <person name="Bouneau L."/>
            <person name="Fischer C."/>
            <person name="Ozouf-Costaz C."/>
            <person name="Bernot A."/>
            <person name="Nicaud S."/>
            <person name="Jaffe D."/>
            <person name="Fisher S."/>
            <person name="Lutfalla G."/>
            <person name="Dossat C."/>
            <person name="Segurens B."/>
            <person name="Dasilva C."/>
            <person name="Salanoubat M."/>
            <person name="Levy M."/>
            <person name="Boudet N."/>
            <person name="Castellano S."/>
            <person name="Anthouard V."/>
            <person name="Jubin C."/>
            <person name="Castelli V."/>
            <person name="Katinka M."/>
            <person name="Vacherie B."/>
            <person name="Biemont C."/>
            <person name="Skalli Z."/>
            <person name="Cattolico L."/>
            <person name="Poulain J."/>
            <person name="De Berardinis V."/>
            <person name="Cruaud C."/>
            <person name="Duprat S."/>
            <person name="Brottier P."/>
            <person name="Coutanceau J.-P."/>
            <person name="Gouzy J."/>
            <person name="Parra G."/>
            <person name="Lardier G."/>
            <person name="Chapple C."/>
            <person name="McKernan K.J."/>
            <person name="McEwan P."/>
            <person name="Bosak S."/>
            <person name="Kellis M."/>
            <person name="Volff J.-N."/>
            <person name="Guigo R."/>
            <person name="Zody M.C."/>
            <person name="Mesirov J."/>
            <person name="Lindblad-Toh K."/>
            <person name="Birren B."/>
            <person name="Nusbaum C."/>
            <person name="Kahn D."/>
            <person name="Robinson-Rechavi M."/>
            <person name="Laudet V."/>
            <person name="Schachter V."/>
            <person name="Quetier F."/>
            <person name="Saurin W."/>
            <person name="Scarpelli C."/>
            <person name="Wincker P."/>
            <person name="Lander E.S."/>
            <person name="Weissenbach J."/>
            <person name="Roest Crollius H."/>
        </authorList>
    </citation>
    <scope>NUCLEOTIDE SEQUENCE [LARGE SCALE GENOMIC DNA]</scope>
</reference>
<dbReference type="GO" id="GO:0007155">
    <property type="term" value="P:cell adhesion"/>
    <property type="evidence" value="ECO:0007669"/>
    <property type="project" value="TreeGrafter"/>
</dbReference>
<evidence type="ECO:0000313" key="2">
    <source>
        <dbReference type="Ensembl" id="ENSTNIP00000002022.1"/>
    </source>
</evidence>
<name>H3C1A6_TETNG</name>
<dbReference type="SMART" id="SM00228">
    <property type="entry name" value="PDZ"/>
    <property type="match status" value="1"/>
</dbReference>
<accession>H3C1A6</accession>
<dbReference type="GO" id="GO:0005938">
    <property type="term" value="C:cell cortex"/>
    <property type="evidence" value="ECO:0007669"/>
    <property type="project" value="TreeGrafter"/>
</dbReference>
<dbReference type="Ensembl" id="ENSTNIT00000003262.1">
    <property type="protein sequence ID" value="ENSTNIP00000002022.1"/>
    <property type="gene ID" value="ENSTNIG00000000214.1"/>
</dbReference>
<proteinExistence type="predicted"/>